<dbReference type="EMBL" id="OZ034831">
    <property type="protein sequence ID" value="CAL1688109.1"/>
    <property type="molecule type" value="Genomic_DNA"/>
</dbReference>
<proteinExistence type="predicted"/>
<protein>
    <submittedName>
        <fullName evidence="1">Uncharacterized protein</fullName>
    </submittedName>
</protein>
<accession>A0AAV2P7X3</accession>
<dbReference type="Proteomes" id="UP001497644">
    <property type="component" value="Chromosome 8"/>
</dbReference>
<sequence length="107" mass="12493">MKYCPEQSLFAKSNVEMDTLCVASLDTPQVERWSRYRRDTICSRQKFHPRVKSEREDRRRVSVASSYMMTRQNVVGSLYSTAVNPLVRWVLPDPNQVADILLGSKRR</sequence>
<keyword evidence="2" id="KW-1185">Reference proteome</keyword>
<evidence type="ECO:0000313" key="2">
    <source>
        <dbReference type="Proteomes" id="UP001497644"/>
    </source>
</evidence>
<name>A0AAV2P7X3_9HYME</name>
<reference evidence="1" key="1">
    <citation type="submission" date="2024-04" db="EMBL/GenBank/DDBJ databases">
        <authorList>
            <consortium name="Molecular Ecology Group"/>
        </authorList>
    </citation>
    <scope>NUCLEOTIDE SEQUENCE</scope>
</reference>
<gene>
    <name evidence="1" type="ORF">LPLAT_LOCUS13237</name>
</gene>
<organism evidence="1 2">
    <name type="scientific">Lasius platythorax</name>
    <dbReference type="NCBI Taxonomy" id="488582"/>
    <lineage>
        <taxon>Eukaryota</taxon>
        <taxon>Metazoa</taxon>
        <taxon>Ecdysozoa</taxon>
        <taxon>Arthropoda</taxon>
        <taxon>Hexapoda</taxon>
        <taxon>Insecta</taxon>
        <taxon>Pterygota</taxon>
        <taxon>Neoptera</taxon>
        <taxon>Endopterygota</taxon>
        <taxon>Hymenoptera</taxon>
        <taxon>Apocrita</taxon>
        <taxon>Aculeata</taxon>
        <taxon>Formicoidea</taxon>
        <taxon>Formicidae</taxon>
        <taxon>Formicinae</taxon>
        <taxon>Lasius</taxon>
        <taxon>Lasius</taxon>
    </lineage>
</organism>
<evidence type="ECO:0000313" key="1">
    <source>
        <dbReference type="EMBL" id="CAL1688109.1"/>
    </source>
</evidence>
<dbReference type="AlphaFoldDB" id="A0AAV2P7X3"/>